<dbReference type="Proteomes" id="UP000287033">
    <property type="component" value="Unassembled WGS sequence"/>
</dbReference>
<comment type="caution">
    <text evidence="2">The sequence shown here is derived from an EMBL/GenBank/DDBJ whole genome shotgun (WGS) entry which is preliminary data.</text>
</comment>
<organism evidence="2 3">
    <name type="scientific">Chiloscyllium punctatum</name>
    <name type="common">Brownbanded bambooshark</name>
    <name type="synonym">Hemiscyllium punctatum</name>
    <dbReference type="NCBI Taxonomy" id="137246"/>
    <lineage>
        <taxon>Eukaryota</taxon>
        <taxon>Metazoa</taxon>
        <taxon>Chordata</taxon>
        <taxon>Craniata</taxon>
        <taxon>Vertebrata</taxon>
        <taxon>Chondrichthyes</taxon>
        <taxon>Elasmobranchii</taxon>
        <taxon>Galeomorphii</taxon>
        <taxon>Galeoidea</taxon>
        <taxon>Orectolobiformes</taxon>
        <taxon>Hemiscylliidae</taxon>
        <taxon>Chiloscyllium</taxon>
    </lineage>
</organism>
<evidence type="ECO:0000313" key="2">
    <source>
        <dbReference type="EMBL" id="GCC40678.1"/>
    </source>
</evidence>
<reference evidence="2 3" key="1">
    <citation type="journal article" date="2018" name="Nat. Ecol. Evol.">
        <title>Shark genomes provide insights into elasmobranch evolution and the origin of vertebrates.</title>
        <authorList>
            <person name="Hara Y"/>
            <person name="Yamaguchi K"/>
            <person name="Onimaru K"/>
            <person name="Kadota M"/>
            <person name="Koyanagi M"/>
            <person name="Keeley SD"/>
            <person name="Tatsumi K"/>
            <person name="Tanaka K"/>
            <person name="Motone F"/>
            <person name="Kageyama Y"/>
            <person name="Nozu R"/>
            <person name="Adachi N"/>
            <person name="Nishimura O"/>
            <person name="Nakagawa R"/>
            <person name="Tanegashima C"/>
            <person name="Kiyatake I"/>
            <person name="Matsumoto R"/>
            <person name="Murakumo K"/>
            <person name="Nishida K"/>
            <person name="Terakita A"/>
            <person name="Kuratani S"/>
            <person name="Sato K"/>
            <person name="Hyodo S Kuraku.S."/>
        </authorList>
    </citation>
    <scope>NUCLEOTIDE SEQUENCE [LARGE SCALE GENOMIC DNA]</scope>
</reference>
<evidence type="ECO:0000256" key="1">
    <source>
        <dbReference type="SAM" id="MobiDB-lite"/>
    </source>
</evidence>
<feature type="region of interest" description="Disordered" evidence="1">
    <location>
        <begin position="14"/>
        <end position="61"/>
    </location>
</feature>
<dbReference type="AlphaFoldDB" id="A0A401TDF1"/>
<proteinExistence type="predicted"/>
<accession>A0A401TDF1</accession>
<sequence>MRMIGPLRVRRLAHFRSAPGRLTEGNGEAGEGGCRSPQRRFQAPSKRLPGPLSAQSERQRA</sequence>
<feature type="non-terminal residue" evidence="2">
    <location>
        <position position="61"/>
    </location>
</feature>
<keyword evidence="3" id="KW-1185">Reference proteome</keyword>
<evidence type="ECO:0000313" key="3">
    <source>
        <dbReference type="Proteomes" id="UP000287033"/>
    </source>
</evidence>
<dbReference type="EMBL" id="BEZZ01041522">
    <property type="protein sequence ID" value="GCC40678.1"/>
    <property type="molecule type" value="Genomic_DNA"/>
</dbReference>
<protein>
    <submittedName>
        <fullName evidence="2">Uncharacterized protein</fullName>
    </submittedName>
</protein>
<gene>
    <name evidence="2" type="ORF">chiPu_0024545</name>
</gene>
<name>A0A401TDF1_CHIPU</name>